<keyword evidence="1" id="KW-0805">Transcription regulation</keyword>
<dbReference type="InterPro" id="IPR036390">
    <property type="entry name" value="WH_DNA-bd_sf"/>
</dbReference>
<protein>
    <submittedName>
        <fullName evidence="5">DNA-binding MarR family transcriptional regulator</fullName>
    </submittedName>
</protein>
<dbReference type="Proteomes" id="UP000541136">
    <property type="component" value="Unassembled WGS sequence"/>
</dbReference>
<evidence type="ECO:0000259" key="4">
    <source>
        <dbReference type="PROSITE" id="PS50995"/>
    </source>
</evidence>
<dbReference type="EMBL" id="JACHIB010000003">
    <property type="protein sequence ID" value="MBB6082688.1"/>
    <property type="molecule type" value="Genomic_DNA"/>
</dbReference>
<evidence type="ECO:0000256" key="3">
    <source>
        <dbReference type="ARBA" id="ARBA00023163"/>
    </source>
</evidence>
<reference evidence="5 6" key="1">
    <citation type="submission" date="2020-08" db="EMBL/GenBank/DDBJ databases">
        <title>Genomic Encyclopedia of Type Strains, Phase IV (KMG-IV): sequencing the most valuable type-strain genomes for metagenomic binning, comparative biology and taxonomic classification.</title>
        <authorList>
            <person name="Goeker M."/>
        </authorList>
    </citation>
    <scope>NUCLEOTIDE SEQUENCE [LARGE SCALE GENOMIC DNA]</scope>
    <source>
        <strain evidence="5 6">DSM 12141</strain>
    </source>
</reference>
<dbReference type="InterPro" id="IPR036388">
    <property type="entry name" value="WH-like_DNA-bd_sf"/>
</dbReference>
<gene>
    <name evidence="5" type="ORF">HNR28_000713</name>
</gene>
<dbReference type="RefSeq" id="WP_043687604.1">
    <property type="nucleotide sequence ID" value="NZ_JACHIB010000003.1"/>
</dbReference>
<dbReference type="Pfam" id="PF01047">
    <property type="entry name" value="MarR"/>
    <property type="match status" value="1"/>
</dbReference>
<dbReference type="Gene3D" id="1.10.10.10">
    <property type="entry name" value="Winged helix-like DNA-binding domain superfamily/Winged helix DNA-binding domain"/>
    <property type="match status" value="1"/>
</dbReference>
<keyword evidence="2 5" id="KW-0238">DNA-binding</keyword>
<dbReference type="PROSITE" id="PS50995">
    <property type="entry name" value="HTH_MARR_2"/>
    <property type="match status" value="1"/>
</dbReference>
<dbReference type="SMART" id="SM00347">
    <property type="entry name" value="HTH_MARR"/>
    <property type="match status" value="1"/>
</dbReference>
<dbReference type="GO" id="GO:0003677">
    <property type="term" value="F:DNA binding"/>
    <property type="evidence" value="ECO:0007669"/>
    <property type="project" value="UniProtKB-KW"/>
</dbReference>
<evidence type="ECO:0000313" key="6">
    <source>
        <dbReference type="Proteomes" id="UP000541136"/>
    </source>
</evidence>
<sequence>MADIDPRRFIPEGKDFHYDEFPFYWLVRLHALYTLELERVLKRLKTGIPQRRVLIVLRQHGVVSISTLAMHVVIKPSTLTRILQRMREAGLIEMRTNAEDARVTDVLITAEGEALAVRIEEATHRIFVRGYRGLDAGELEHLMKTLRHMFENLSEH</sequence>
<dbReference type="PANTHER" id="PTHR42756:SF1">
    <property type="entry name" value="TRANSCRIPTIONAL REPRESSOR OF EMRAB OPERON"/>
    <property type="match status" value="1"/>
</dbReference>
<dbReference type="PANTHER" id="PTHR42756">
    <property type="entry name" value="TRANSCRIPTIONAL REGULATOR, MARR"/>
    <property type="match status" value="1"/>
</dbReference>
<dbReference type="GO" id="GO:0003700">
    <property type="term" value="F:DNA-binding transcription factor activity"/>
    <property type="evidence" value="ECO:0007669"/>
    <property type="project" value="InterPro"/>
</dbReference>
<dbReference type="InterPro" id="IPR000835">
    <property type="entry name" value="HTH_MarR-typ"/>
</dbReference>
<feature type="domain" description="HTH marR-type" evidence="4">
    <location>
        <begin position="19"/>
        <end position="151"/>
    </location>
</feature>
<name>A0A7W9TL30_CASDE</name>
<evidence type="ECO:0000313" key="5">
    <source>
        <dbReference type="EMBL" id="MBB6082688.1"/>
    </source>
</evidence>
<accession>A0A7W9TL30</accession>
<evidence type="ECO:0000256" key="2">
    <source>
        <dbReference type="ARBA" id="ARBA00023125"/>
    </source>
</evidence>
<proteinExistence type="predicted"/>
<evidence type="ECO:0000256" key="1">
    <source>
        <dbReference type="ARBA" id="ARBA00023015"/>
    </source>
</evidence>
<organism evidence="5 6">
    <name type="scientific">Castellaniella defragrans</name>
    <name type="common">Alcaligenes defragrans</name>
    <dbReference type="NCBI Taxonomy" id="75697"/>
    <lineage>
        <taxon>Bacteria</taxon>
        <taxon>Pseudomonadati</taxon>
        <taxon>Pseudomonadota</taxon>
        <taxon>Betaproteobacteria</taxon>
        <taxon>Burkholderiales</taxon>
        <taxon>Alcaligenaceae</taxon>
        <taxon>Castellaniella</taxon>
    </lineage>
</organism>
<dbReference type="AlphaFoldDB" id="A0A7W9TL30"/>
<dbReference type="SUPFAM" id="SSF46785">
    <property type="entry name" value="Winged helix' DNA-binding domain"/>
    <property type="match status" value="1"/>
</dbReference>
<keyword evidence="3" id="KW-0804">Transcription</keyword>
<comment type="caution">
    <text evidence="5">The sequence shown here is derived from an EMBL/GenBank/DDBJ whole genome shotgun (WGS) entry which is preliminary data.</text>
</comment>